<dbReference type="Pfam" id="PF22725">
    <property type="entry name" value="GFO_IDH_MocA_C3"/>
    <property type="match status" value="1"/>
</dbReference>
<dbReference type="InterPro" id="IPR000683">
    <property type="entry name" value="Gfo/Idh/MocA-like_OxRdtase_N"/>
</dbReference>
<comment type="caution">
    <text evidence="3">The sequence shown here is derived from an EMBL/GenBank/DDBJ whole genome shotgun (WGS) entry which is preliminary data.</text>
</comment>
<proteinExistence type="predicted"/>
<name>A0AB73T9B6_9FIRM</name>
<organism evidence="3 4">
    <name type="scientific">Murimonas intestini</name>
    <dbReference type="NCBI Taxonomy" id="1337051"/>
    <lineage>
        <taxon>Bacteria</taxon>
        <taxon>Bacillati</taxon>
        <taxon>Bacillota</taxon>
        <taxon>Clostridia</taxon>
        <taxon>Lachnospirales</taxon>
        <taxon>Lachnospiraceae</taxon>
        <taxon>Murimonas</taxon>
    </lineage>
</organism>
<feature type="domain" description="GFO/IDH/MocA-like oxidoreductase" evidence="2">
    <location>
        <begin position="130"/>
        <end position="261"/>
    </location>
</feature>
<protein>
    <submittedName>
        <fullName evidence="3">Dehydrogenase</fullName>
    </submittedName>
</protein>
<gene>
    <name evidence="3" type="ORF">C7383_101211</name>
</gene>
<dbReference type="InterPro" id="IPR055170">
    <property type="entry name" value="GFO_IDH_MocA-like_dom"/>
</dbReference>
<evidence type="ECO:0000259" key="2">
    <source>
        <dbReference type="Pfam" id="PF22725"/>
    </source>
</evidence>
<keyword evidence="4" id="KW-1185">Reference proteome</keyword>
<sequence length="342" mass="37959">MNVAIIGCGAIARKRHAPALSKYEGACFYGVCDPVRENADELAETYHVKAFYDLGTLLSCKEVDAVIICTPERFHMANVIEALRAGKHVLCEKPLALNAGQAEEIVKEWKKTDRMLMVAFSQRTYKVHTMAKQLIREGKIGKPVFFRTNLTQKGVEYTTLAGNQPDFYDKYLKNIGGALLSVGCHRIDLVDYLFDAHIEEVQAFTPTIDKSYADGKKIDAEDHALINAKLSNGLAGLIWISWCNYGEAENETIVYGTNGTLKTFEGKGIRICYKDGSTEEYDTLADHDEYQNITINFLDALTKNEAVIADGLDGCRCMQVIDAVKKSNASGCWVLVDSKAEN</sequence>
<evidence type="ECO:0000259" key="1">
    <source>
        <dbReference type="Pfam" id="PF01408"/>
    </source>
</evidence>
<dbReference type="RefSeq" id="WP_109624287.1">
    <property type="nucleotide sequence ID" value="NZ_JANKBI010000001.1"/>
</dbReference>
<dbReference type="InterPro" id="IPR051450">
    <property type="entry name" value="Gfo/Idh/MocA_Oxidoreductases"/>
</dbReference>
<evidence type="ECO:0000313" key="3">
    <source>
        <dbReference type="EMBL" id="PWJ78842.1"/>
    </source>
</evidence>
<dbReference type="Pfam" id="PF01408">
    <property type="entry name" value="GFO_IDH_MocA"/>
    <property type="match status" value="1"/>
</dbReference>
<dbReference type="Gene3D" id="3.30.360.10">
    <property type="entry name" value="Dihydrodipicolinate Reductase, domain 2"/>
    <property type="match status" value="1"/>
</dbReference>
<accession>A0AB73T9B6</accession>
<evidence type="ECO:0000313" key="4">
    <source>
        <dbReference type="Proteomes" id="UP000245412"/>
    </source>
</evidence>
<dbReference type="SUPFAM" id="SSF55347">
    <property type="entry name" value="Glyceraldehyde-3-phosphate dehydrogenase-like, C-terminal domain"/>
    <property type="match status" value="1"/>
</dbReference>
<dbReference type="Proteomes" id="UP000245412">
    <property type="component" value="Unassembled WGS sequence"/>
</dbReference>
<dbReference type="InterPro" id="IPR036291">
    <property type="entry name" value="NAD(P)-bd_dom_sf"/>
</dbReference>
<dbReference type="GO" id="GO:0000166">
    <property type="term" value="F:nucleotide binding"/>
    <property type="evidence" value="ECO:0007669"/>
    <property type="project" value="InterPro"/>
</dbReference>
<dbReference type="Gene3D" id="3.40.50.720">
    <property type="entry name" value="NAD(P)-binding Rossmann-like Domain"/>
    <property type="match status" value="1"/>
</dbReference>
<reference evidence="3 4" key="1">
    <citation type="submission" date="2018-05" db="EMBL/GenBank/DDBJ databases">
        <authorList>
            <person name="Goeker M."/>
            <person name="Huntemann M."/>
            <person name="Clum A."/>
            <person name="Pillay M."/>
            <person name="Palaniappan K."/>
            <person name="Varghese N."/>
            <person name="Mikhailova N."/>
            <person name="Stamatis D."/>
            <person name="Reddy T."/>
            <person name="Daum C."/>
            <person name="Shapiro N."/>
            <person name="Ivanova N."/>
            <person name="Kyrpides N."/>
            <person name="Woyke T."/>
        </authorList>
    </citation>
    <scope>NUCLEOTIDE SEQUENCE [LARGE SCALE GENOMIC DNA]</scope>
    <source>
        <strain evidence="3 4">DSM 26524</strain>
    </source>
</reference>
<feature type="domain" description="Gfo/Idh/MocA-like oxidoreductase N-terminal" evidence="1">
    <location>
        <begin position="1"/>
        <end position="120"/>
    </location>
</feature>
<dbReference type="EMBL" id="QGGY01000001">
    <property type="protein sequence ID" value="PWJ78842.1"/>
    <property type="molecule type" value="Genomic_DNA"/>
</dbReference>
<dbReference type="PANTHER" id="PTHR43377:SF1">
    <property type="entry name" value="BILIVERDIN REDUCTASE A"/>
    <property type="match status" value="1"/>
</dbReference>
<dbReference type="PANTHER" id="PTHR43377">
    <property type="entry name" value="BILIVERDIN REDUCTASE A"/>
    <property type="match status" value="1"/>
</dbReference>
<dbReference type="SUPFAM" id="SSF51735">
    <property type="entry name" value="NAD(P)-binding Rossmann-fold domains"/>
    <property type="match status" value="1"/>
</dbReference>
<dbReference type="AlphaFoldDB" id="A0AB73T9B6"/>